<evidence type="ECO:0000313" key="3">
    <source>
        <dbReference type="EMBL" id="AMD84184.1"/>
    </source>
</evidence>
<dbReference type="EMBL" id="CP014227">
    <property type="protein sequence ID" value="AMD84184.1"/>
    <property type="molecule type" value="Genomic_DNA"/>
</dbReference>
<dbReference type="AlphaFoldDB" id="A0AAX2GZC3"/>
<dbReference type="RefSeq" id="WP_066427701.1">
    <property type="nucleotide sequence ID" value="NZ_CP014227.1"/>
</dbReference>
<dbReference type="EMBL" id="LT906449">
    <property type="protein sequence ID" value="SNV12826.1"/>
    <property type="molecule type" value="Genomic_DNA"/>
</dbReference>
<evidence type="ECO:0000259" key="2">
    <source>
        <dbReference type="SMART" id="SM00899"/>
    </source>
</evidence>
<dbReference type="InterPro" id="IPR038157">
    <property type="entry name" value="FeoA_core_dom"/>
</dbReference>
<dbReference type="Proteomes" id="UP000065822">
    <property type="component" value="Chromosome"/>
</dbReference>
<dbReference type="InterPro" id="IPR008988">
    <property type="entry name" value="Transcriptional_repressor_C"/>
</dbReference>
<reference evidence="3 5" key="1">
    <citation type="submission" date="2016-02" db="EMBL/GenBank/DDBJ databases">
        <authorList>
            <person name="Holder M.E."/>
            <person name="Ajami N.J."/>
            <person name="Petrosino J.F."/>
        </authorList>
    </citation>
    <scope>NUCLEOTIDE SEQUENCE [LARGE SCALE GENOMIC DNA]</scope>
    <source>
        <strain evidence="3 5">CCUG 32990</strain>
    </source>
</reference>
<name>A0AAX2GZC3_9FLAO</name>
<dbReference type="GO" id="GO:0046914">
    <property type="term" value="F:transition metal ion binding"/>
    <property type="evidence" value="ECO:0007669"/>
    <property type="project" value="InterPro"/>
</dbReference>
<dbReference type="InterPro" id="IPR007167">
    <property type="entry name" value="Fe-transptr_FeoA-like"/>
</dbReference>
<reference evidence="4 6" key="2">
    <citation type="submission" date="2017-06" db="EMBL/GenBank/DDBJ databases">
        <authorList>
            <consortium name="Pathogen Informatics"/>
        </authorList>
    </citation>
    <scope>NUCLEOTIDE SEQUENCE [LARGE SCALE GENOMIC DNA]</scope>
    <source>
        <strain evidence="4 6">NCTC12947</strain>
    </source>
</reference>
<evidence type="ECO:0000313" key="4">
    <source>
        <dbReference type="EMBL" id="SNV12826.1"/>
    </source>
</evidence>
<keyword evidence="1" id="KW-0408">Iron</keyword>
<accession>A0AAX2GZC3</accession>
<proteinExistence type="predicted"/>
<evidence type="ECO:0000313" key="5">
    <source>
        <dbReference type="Proteomes" id="UP000065822"/>
    </source>
</evidence>
<dbReference type="Proteomes" id="UP000215539">
    <property type="component" value="Chromosome 1"/>
</dbReference>
<sequence length="85" mass="9475">MEPTNVKPFTIADLSKGERGVITAIDAQRVPLKLIELGCFIGSEVQILQKAAFGDPIYMNMNNSYLSIRKDMAQMIEVEKLDNSN</sequence>
<gene>
    <name evidence="3" type="ORF">AXF12_00710</name>
    <name evidence="4" type="ORF">SAMEA44541418_01625</name>
</gene>
<organism evidence="4 6">
    <name type="scientific">Capnocytophaga haemolytica</name>
    <dbReference type="NCBI Taxonomy" id="45243"/>
    <lineage>
        <taxon>Bacteria</taxon>
        <taxon>Pseudomonadati</taxon>
        <taxon>Bacteroidota</taxon>
        <taxon>Flavobacteriia</taxon>
        <taxon>Flavobacteriales</taxon>
        <taxon>Flavobacteriaceae</taxon>
        <taxon>Capnocytophaga</taxon>
    </lineage>
</organism>
<dbReference type="InterPro" id="IPR052713">
    <property type="entry name" value="FeoA"/>
</dbReference>
<dbReference type="PANTHER" id="PTHR42954:SF2">
    <property type="entry name" value="FE(2+) TRANSPORT PROTEIN A"/>
    <property type="match status" value="1"/>
</dbReference>
<dbReference type="Gene3D" id="2.30.30.90">
    <property type="match status" value="1"/>
</dbReference>
<dbReference type="KEGG" id="chg:AXF12_00710"/>
<dbReference type="SMART" id="SM00899">
    <property type="entry name" value="FeoA"/>
    <property type="match status" value="1"/>
</dbReference>
<dbReference type="Pfam" id="PF04023">
    <property type="entry name" value="FeoA"/>
    <property type="match status" value="1"/>
</dbReference>
<keyword evidence="5" id="KW-1185">Reference proteome</keyword>
<dbReference type="PANTHER" id="PTHR42954">
    <property type="entry name" value="FE(2+) TRANSPORT PROTEIN A"/>
    <property type="match status" value="1"/>
</dbReference>
<evidence type="ECO:0000256" key="1">
    <source>
        <dbReference type="ARBA" id="ARBA00023004"/>
    </source>
</evidence>
<feature type="domain" description="Ferrous iron transporter FeoA-like" evidence="2">
    <location>
        <begin position="9"/>
        <end position="80"/>
    </location>
</feature>
<dbReference type="SUPFAM" id="SSF50037">
    <property type="entry name" value="C-terminal domain of transcriptional repressors"/>
    <property type="match status" value="1"/>
</dbReference>
<evidence type="ECO:0000313" key="6">
    <source>
        <dbReference type="Proteomes" id="UP000215539"/>
    </source>
</evidence>
<protein>
    <submittedName>
        <fullName evidence="4">FeoA domain</fullName>
    </submittedName>
    <submittedName>
        <fullName evidence="3">Iron transporter</fullName>
    </submittedName>
</protein>